<dbReference type="InterPro" id="IPR027417">
    <property type="entry name" value="P-loop_NTPase"/>
</dbReference>
<evidence type="ECO:0000313" key="5">
    <source>
        <dbReference type="Proteomes" id="UP001159405"/>
    </source>
</evidence>
<dbReference type="EMBL" id="CALNXK010000354">
    <property type="protein sequence ID" value="CAH3183469.1"/>
    <property type="molecule type" value="Genomic_DNA"/>
</dbReference>
<organism evidence="4 5">
    <name type="scientific">Porites lobata</name>
    <dbReference type="NCBI Taxonomy" id="104759"/>
    <lineage>
        <taxon>Eukaryota</taxon>
        <taxon>Metazoa</taxon>
        <taxon>Cnidaria</taxon>
        <taxon>Anthozoa</taxon>
        <taxon>Hexacorallia</taxon>
        <taxon>Scleractinia</taxon>
        <taxon>Fungiina</taxon>
        <taxon>Poritidae</taxon>
        <taxon>Porites</taxon>
    </lineage>
</organism>
<dbReference type="CDD" id="cd00878">
    <property type="entry name" value="Arf_Arl"/>
    <property type="match status" value="1"/>
</dbReference>
<dbReference type="InterPro" id="IPR006689">
    <property type="entry name" value="Small_GTPase_ARF/SAR"/>
</dbReference>
<dbReference type="NCBIfam" id="TIGR00231">
    <property type="entry name" value="small_GTP"/>
    <property type="match status" value="1"/>
</dbReference>
<dbReference type="Gene3D" id="3.40.50.300">
    <property type="entry name" value="P-loop containing nucleotide triphosphate hydrolases"/>
    <property type="match status" value="1"/>
</dbReference>
<feature type="non-terminal residue" evidence="4">
    <location>
        <position position="186"/>
    </location>
</feature>
<gene>
    <name evidence="4" type="ORF">PLOB_00028583</name>
</gene>
<evidence type="ECO:0008006" key="6">
    <source>
        <dbReference type="Google" id="ProtNLM"/>
    </source>
</evidence>
<dbReference type="PROSITE" id="PS51417">
    <property type="entry name" value="ARF"/>
    <property type="match status" value="1"/>
</dbReference>
<evidence type="ECO:0000256" key="3">
    <source>
        <dbReference type="RuleBase" id="RU003925"/>
    </source>
</evidence>
<reference evidence="4 5" key="1">
    <citation type="submission" date="2022-05" db="EMBL/GenBank/DDBJ databases">
        <authorList>
            <consortium name="Genoscope - CEA"/>
            <person name="William W."/>
        </authorList>
    </citation>
    <scope>NUCLEOTIDE SEQUENCE [LARGE SCALE GENOMIC DNA]</scope>
</reference>
<name>A0ABN8RWT6_9CNID</name>
<dbReference type="InterPro" id="IPR024156">
    <property type="entry name" value="Small_GTPase_ARF"/>
</dbReference>
<keyword evidence="5" id="KW-1185">Reference proteome</keyword>
<comment type="caution">
    <text evidence="4">The sequence shown here is derived from an EMBL/GenBank/DDBJ whole genome shotgun (WGS) entry which is preliminary data.</text>
</comment>
<dbReference type="SUPFAM" id="SSF52540">
    <property type="entry name" value="P-loop containing nucleoside triphosphate hydrolases"/>
    <property type="match status" value="1"/>
</dbReference>
<proteinExistence type="inferred from homology"/>
<dbReference type="InterPro" id="IPR005225">
    <property type="entry name" value="Small_GTP-bd"/>
</dbReference>
<keyword evidence="1 3" id="KW-0547">Nucleotide-binding</keyword>
<evidence type="ECO:0000256" key="2">
    <source>
        <dbReference type="ARBA" id="ARBA00023134"/>
    </source>
</evidence>
<dbReference type="Pfam" id="PF00025">
    <property type="entry name" value="Arf"/>
    <property type="match status" value="1"/>
</dbReference>
<evidence type="ECO:0000256" key="1">
    <source>
        <dbReference type="ARBA" id="ARBA00022741"/>
    </source>
</evidence>
<dbReference type="PANTHER" id="PTHR11711">
    <property type="entry name" value="ADP RIBOSYLATION FACTOR-RELATED"/>
    <property type="match status" value="1"/>
</dbReference>
<dbReference type="Proteomes" id="UP001159405">
    <property type="component" value="Unassembled WGS sequence"/>
</dbReference>
<keyword evidence="2 3" id="KW-0342">GTP-binding</keyword>
<dbReference type="PRINTS" id="PR00328">
    <property type="entry name" value="SAR1GTPBP"/>
</dbReference>
<accession>A0ABN8RWT6</accession>
<protein>
    <recommendedName>
        <fullName evidence="6">ADP-ribosylation factor-like protein 11</fullName>
    </recommendedName>
</protein>
<dbReference type="SMART" id="SM00177">
    <property type="entry name" value="ARF"/>
    <property type="match status" value="1"/>
</dbReference>
<sequence length="186" mass="20550">MLGLNGSGKTTILNYLDGNSDQIPEPTITPSFSAGTNLSKGLDGLSISIWDFSGDERYRQEWMRFVREPQVLLFVVDSADTSRIKEVSQYLISILEHPKIEGIPVLILANKQDLPEALSIKQLAEKLSLAHYTANPCAFQRACSLTGKGLYEAIYKLADMDMKTLRLKRSLEELGPTLDLGGFSPA</sequence>
<comment type="similarity">
    <text evidence="3">Belongs to the small GTPase superfamily. Arf family.</text>
</comment>
<evidence type="ECO:0000313" key="4">
    <source>
        <dbReference type="EMBL" id="CAH3183469.1"/>
    </source>
</evidence>